<dbReference type="PANTHER" id="PTHR33602">
    <property type="entry name" value="REGULATORY PROTEIN RECX FAMILY PROTEIN"/>
    <property type="match status" value="1"/>
</dbReference>
<evidence type="ECO:0000256" key="3">
    <source>
        <dbReference type="ARBA" id="ARBA00018111"/>
    </source>
</evidence>
<evidence type="ECO:0000259" key="5">
    <source>
        <dbReference type="Pfam" id="PF02631"/>
    </source>
</evidence>
<dbReference type="InterPro" id="IPR003783">
    <property type="entry name" value="Regulatory_RecX"/>
</dbReference>
<evidence type="ECO:0000313" key="8">
    <source>
        <dbReference type="Proteomes" id="UP000002026"/>
    </source>
</evidence>
<dbReference type="STRING" id="471855.Shel_10730"/>
<dbReference type="eggNOG" id="COG2137">
    <property type="taxonomic scope" value="Bacteria"/>
</dbReference>
<name>C7N5C3_SLAHD</name>
<dbReference type="Proteomes" id="UP000002026">
    <property type="component" value="Chromosome"/>
</dbReference>
<comment type="similarity">
    <text evidence="2">Belongs to the RecX family.</text>
</comment>
<keyword evidence="8" id="KW-1185">Reference proteome</keyword>
<evidence type="ECO:0000259" key="6">
    <source>
        <dbReference type="Pfam" id="PF21982"/>
    </source>
</evidence>
<dbReference type="GO" id="GO:0006282">
    <property type="term" value="P:regulation of DNA repair"/>
    <property type="evidence" value="ECO:0007669"/>
    <property type="project" value="InterPro"/>
</dbReference>
<gene>
    <name evidence="7" type="ordered locus">Shel_10730</name>
</gene>
<dbReference type="PANTHER" id="PTHR33602:SF1">
    <property type="entry name" value="REGULATORY PROTEIN RECX FAMILY PROTEIN"/>
    <property type="match status" value="1"/>
</dbReference>
<keyword evidence="4" id="KW-0963">Cytoplasm</keyword>
<protein>
    <recommendedName>
        <fullName evidence="3">Regulatory protein RecX</fullName>
    </recommendedName>
</protein>
<accession>C7N5C3</accession>
<evidence type="ECO:0000256" key="2">
    <source>
        <dbReference type="ARBA" id="ARBA00009695"/>
    </source>
</evidence>
<dbReference type="InterPro" id="IPR036388">
    <property type="entry name" value="WH-like_DNA-bd_sf"/>
</dbReference>
<dbReference type="InterPro" id="IPR053924">
    <property type="entry name" value="RecX_HTH_2nd"/>
</dbReference>
<organism evidence="7 8">
    <name type="scientific">Slackia heliotrinireducens (strain ATCC 29202 / DSM 20476 / NCTC 11029 / RHS 1)</name>
    <name type="common">Peptococcus heliotrinreducens</name>
    <dbReference type="NCBI Taxonomy" id="471855"/>
    <lineage>
        <taxon>Bacteria</taxon>
        <taxon>Bacillati</taxon>
        <taxon>Actinomycetota</taxon>
        <taxon>Coriobacteriia</taxon>
        <taxon>Eggerthellales</taxon>
        <taxon>Eggerthellaceae</taxon>
        <taxon>Slackia</taxon>
    </lineage>
</organism>
<sequence>MVQIDIASLVESGMEHRAIDAPPSDEQQQAFDKIVRWLNVRDRSQKEVRNRLLKNDCSPDVADDAIRRAVRCGLLDDLRFADVLIRTRITQGKGRKGIEHELAKQNICVGDVPDWPERYFPEGGPTEFDRAMALLERKPTRSKNPRAAAYRKLYVNGYSSSVAESASRAFVAQRFDF</sequence>
<comment type="subcellular location">
    <subcellularLocation>
        <location evidence="1">Cytoplasm</location>
    </subcellularLocation>
</comment>
<dbReference type="EMBL" id="CP001684">
    <property type="protein sequence ID" value="ACV22108.1"/>
    <property type="molecule type" value="Genomic_DNA"/>
</dbReference>
<dbReference type="InterPro" id="IPR053926">
    <property type="entry name" value="RecX_HTH_1st"/>
</dbReference>
<dbReference type="GO" id="GO:0005737">
    <property type="term" value="C:cytoplasm"/>
    <property type="evidence" value="ECO:0007669"/>
    <property type="project" value="UniProtKB-SubCell"/>
</dbReference>
<dbReference type="Gene3D" id="1.10.10.10">
    <property type="entry name" value="Winged helix-like DNA-binding domain superfamily/Winged helix DNA-binding domain"/>
    <property type="match status" value="2"/>
</dbReference>
<evidence type="ECO:0000313" key="7">
    <source>
        <dbReference type="EMBL" id="ACV22108.1"/>
    </source>
</evidence>
<evidence type="ECO:0000256" key="1">
    <source>
        <dbReference type="ARBA" id="ARBA00004496"/>
    </source>
</evidence>
<feature type="domain" description="RecX second three-helical" evidence="5">
    <location>
        <begin position="76"/>
        <end position="106"/>
    </location>
</feature>
<dbReference type="Pfam" id="PF02631">
    <property type="entry name" value="RecX_HTH2"/>
    <property type="match status" value="1"/>
</dbReference>
<dbReference type="Pfam" id="PF21982">
    <property type="entry name" value="RecX_HTH1"/>
    <property type="match status" value="1"/>
</dbReference>
<dbReference type="HOGENOM" id="CLU_1495245_0_0_11"/>
<evidence type="ECO:0000256" key="4">
    <source>
        <dbReference type="ARBA" id="ARBA00022490"/>
    </source>
</evidence>
<proteinExistence type="inferred from homology"/>
<dbReference type="RefSeq" id="WP_012798211.1">
    <property type="nucleotide sequence ID" value="NC_013165.1"/>
</dbReference>
<reference evidence="7 8" key="1">
    <citation type="journal article" date="2009" name="Stand. Genomic Sci.">
        <title>Complete genome sequence of Slackia heliotrinireducens type strain (RHS 1).</title>
        <authorList>
            <person name="Pukall R."/>
            <person name="Lapidus A."/>
            <person name="Nolan M."/>
            <person name="Copeland A."/>
            <person name="Glavina Del Rio T."/>
            <person name="Lucas S."/>
            <person name="Chen F."/>
            <person name="Tice H."/>
            <person name="Cheng J.F."/>
            <person name="Chertkov O."/>
            <person name="Bruce D."/>
            <person name="Goodwin L."/>
            <person name="Kuske C."/>
            <person name="Brettin T."/>
            <person name="Detter J.C."/>
            <person name="Han C."/>
            <person name="Pitluck S."/>
            <person name="Pati A."/>
            <person name="Mavrommatis K."/>
            <person name="Ivanova N."/>
            <person name="Ovchinnikova G."/>
            <person name="Chen A."/>
            <person name="Palaniappan K."/>
            <person name="Schneider S."/>
            <person name="Rohde M."/>
            <person name="Chain P."/>
            <person name="D'haeseleer P."/>
            <person name="Goker M."/>
            <person name="Bristow J."/>
            <person name="Eisen J.A."/>
            <person name="Markowitz V."/>
            <person name="Kyrpides N.C."/>
            <person name="Klenk H.P."/>
            <person name="Hugenholtz P."/>
        </authorList>
    </citation>
    <scope>NUCLEOTIDE SEQUENCE [LARGE SCALE GENOMIC DNA]</scope>
    <source>
        <strain evidence="8">ATCC 29202 / DSM 20476 / NCTC 11029 / RHS 1</strain>
    </source>
</reference>
<feature type="domain" description="RecX first three-helical" evidence="6">
    <location>
        <begin position="30"/>
        <end position="68"/>
    </location>
</feature>
<dbReference type="KEGG" id="shi:Shel_10730"/>
<dbReference type="AlphaFoldDB" id="C7N5C3"/>